<dbReference type="EMBL" id="JAIFRP010004484">
    <property type="protein sequence ID" value="KAK2575220.1"/>
    <property type="molecule type" value="Genomic_DNA"/>
</dbReference>
<dbReference type="Proteomes" id="UP001258017">
    <property type="component" value="Unassembled WGS sequence"/>
</dbReference>
<accession>A0AAD9R8V3</accession>
<organism evidence="2 3">
    <name type="scientific">Odynerus spinipes</name>
    <dbReference type="NCBI Taxonomy" id="1348599"/>
    <lineage>
        <taxon>Eukaryota</taxon>
        <taxon>Metazoa</taxon>
        <taxon>Ecdysozoa</taxon>
        <taxon>Arthropoda</taxon>
        <taxon>Hexapoda</taxon>
        <taxon>Insecta</taxon>
        <taxon>Pterygota</taxon>
        <taxon>Neoptera</taxon>
        <taxon>Endopterygota</taxon>
        <taxon>Hymenoptera</taxon>
        <taxon>Apocrita</taxon>
        <taxon>Aculeata</taxon>
        <taxon>Vespoidea</taxon>
        <taxon>Vespidae</taxon>
        <taxon>Eumeninae</taxon>
        <taxon>Odynerus</taxon>
    </lineage>
</organism>
<reference evidence="2" key="2">
    <citation type="journal article" date="2023" name="Commun. Biol.">
        <title>Intrasexual cuticular hydrocarbon dimorphism in a wasp sheds light on hydrocarbon biosynthesis genes in Hymenoptera.</title>
        <authorList>
            <person name="Moris V.C."/>
            <person name="Podsiadlowski L."/>
            <person name="Martin S."/>
            <person name="Oeyen J.P."/>
            <person name="Donath A."/>
            <person name="Petersen M."/>
            <person name="Wilbrandt J."/>
            <person name="Misof B."/>
            <person name="Liedtke D."/>
            <person name="Thamm M."/>
            <person name="Scheiner R."/>
            <person name="Schmitt T."/>
            <person name="Niehuis O."/>
        </authorList>
    </citation>
    <scope>NUCLEOTIDE SEQUENCE</scope>
    <source>
        <strain evidence="2">GBR_01_08_01A</strain>
    </source>
</reference>
<feature type="region of interest" description="Disordered" evidence="1">
    <location>
        <begin position="59"/>
        <end position="89"/>
    </location>
</feature>
<comment type="caution">
    <text evidence="2">The sequence shown here is derived from an EMBL/GenBank/DDBJ whole genome shotgun (WGS) entry which is preliminary data.</text>
</comment>
<gene>
    <name evidence="2" type="ORF">KPH14_002682</name>
</gene>
<feature type="compositionally biased region" description="Polar residues" evidence="1">
    <location>
        <begin position="63"/>
        <end position="77"/>
    </location>
</feature>
<keyword evidence="3" id="KW-1185">Reference proteome</keyword>
<protein>
    <submittedName>
        <fullName evidence="2">Uncharacterized protein</fullName>
    </submittedName>
</protein>
<sequence>MRSRFQHYPWNPSAVNVPGQEQQVKTRKEWTGNPQDTSLFVLWKRTQIEFEKYSIPAEEPVNDSISPTASLPDNNIQAEDPADVDPIPPISLFDDTIPAEEFLNDDVISAVPILEDDNTTTEQPANDDTI</sequence>
<evidence type="ECO:0000256" key="1">
    <source>
        <dbReference type="SAM" id="MobiDB-lite"/>
    </source>
</evidence>
<proteinExistence type="predicted"/>
<evidence type="ECO:0000313" key="2">
    <source>
        <dbReference type="EMBL" id="KAK2575220.1"/>
    </source>
</evidence>
<dbReference type="AlphaFoldDB" id="A0AAD9R8V3"/>
<name>A0AAD9R8V3_9HYME</name>
<evidence type="ECO:0000313" key="3">
    <source>
        <dbReference type="Proteomes" id="UP001258017"/>
    </source>
</evidence>
<reference evidence="2" key="1">
    <citation type="submission" date="2021-08" db="EMBL/GenBank/DDBJ databases">
        <authorList>
            <person name="Misof B."/>
            <person name="Oliver O."/>
            <person name="Podsiadlowski L."/>
            <person name="Donath A."/>
            <person name="Peters R."/>
            <person name="Mayer C."/>
            <person name="Rust J."/>
            <person name="Gunkel S."/>
            <person name="Lesny P."/>
            <person name="Martin S."/>
            <person name="Oeyen J.P."/>
            <person name="Petersen M."/>
            <person name="Panagiotis P."/>
            <person name="Wilbrandt J."/>
            <person name="Tanja T."/>
        </authorList>
    </citation>
    <scope>NUCLEOTIDE SEQUENCE</scope>
    <source>
        <strain evidence="2">GBR_01_08_01A</strain>
        <tissue evidence="2">Thorax + abdomen</tissue>
    </source>
</reference>